<gene>
    <name evidence="1" type="ORF">L596_023090</name>
</gene>
<name>A0A4U5MCL3_STECR</name>
<evidence type="ECO:0000313" key="1">
    <source>
        <dbReference type="EMBL" id="TKR66856.1"/>
    </source>
</evidence>
<dbReference type="Proteomes" id="UP000298663">
    <property type="component" value="Unassembled WGS sequence"/>
</dbReference>
<keyword evidence="2" id="KW-1185">Reference proteome</keyword>
<dbReference type="EMBL" id="AZBU02000008">
    <property type="protein sequence ID" value="TKR66856.1"/>
    <property type="molecule type" value="Genomic_DNA"/>
</dbReference>
<comment type="caution">
    <text evidence="1">The sequence shown here is derived from an EMBL/GenBank/DDBJ whole genome shotgun (WGS) entry which is preliminary data.</text>
</comment>
<evidence type="ECO:0000313" key="2">
    <source>
        <dbReference type="Proteomes" id="UP000298663"/>
    </source>
</evidence>
<organism evidence="1 2">
    <name type="scientific">Steinernema carpocapsae</name>
    <name type="common">Entomopathogenic nematode</name>
    <dbReference type="NCBI Taxonomy" id="34508"/>
    <lineage>
        <taxon>Eukaryota</taxon>
        <taxon>Metazoa</taxon>
        <taxon>Ecdysozoa</taxon>
        <taxon>Nematoda</taxon>
        <taxon>Chromadorea</taxon>
        <taxon>Rhabditida</taxon>
        <taxon>Tylenchina</taxon>
        <taxon>Panagrolaimomorpha</taxon>
        <taxon>Strongyloidoidea</taxon>
        <taxon>Steinernematidae</taxon>
        <taxon>Steinernema</taxon>
    </lineage>
</organism>
<proteinExistence type="predicted"/>
<sequence length="68" mass="7507">MRAPICPPIVVPVDDVVVKRCAQSISENFRISGRCYPFECAFAGGEEAEESLRSTTFALRVETCLVIK</sequence>
<protein>
    <submittedName>
        <fullName evidence="1">Uncharacterized protein</fullName>
    </submittedName>
</protein>
<reference evidence="1 2" key="1">
    <citation type="journal article" date="2015" name="Genome Biol.">
        <title>Comparative genomics of Steinernema reveals deeply conserved gene regulatory networks.</title>
        <authorList>
            <person name="Dillman A.R."/>
            <person name="Macchietto M."/>
            <person name="Porter C.F."/>
            <person name="Rogers A."/>
            <person name="Williams B."/>
            <person name="Antoshechkin I."/>
            <person name="Lee M.M."/>
            <person name="Goodwin Z."/>
            <person name="Lu X."/>
            <person name="Lewis E.E."/>
            <person name="Goodrich-Blair H."/>
            <person name="Stock S.P."/>
            <person name="Adams B.J."/>
            <person name="Sternberg P.W."/>
            <person name="Mortazavi A."/>
        </authorList>
    </citation>
    <scope>NUCLEOTIDE SEQUENCE [LARGE SCALE GENOMIC DNA]</scope>
    <source>
        <strain evidence="1 2">ALL</strain>
    </source>
</reference>
<dbReference type="AlphaFoldDB" id="A0A4U5MCL3"/>
<accession>A0A4U5MCL3</accession>
<reference evidence="1 2" key="2">
    <citation type="journal article" date="2019" name="G3 (Bethesda)">
        <title>Hybrid Assembly of the Genome of the Entomopathogenic Nematode Steinernema carpocapsae Identifies the X-Chromosome.</title>
        <authorList>
            <person name="Serra L."/>
            <person name="Macchietto M."/>
            <person name="Macias-Munoz A."/>
            <person name="McGill C.J."/>
            <person name="Rodriguez I.M."/>
            <person name="Rodriguez B."/>
            <person name="Murad R."/>
            <person name="Mortazavi A."/>
        </authorList>
    </citation>
    <scope>NUCLEOTIDE SEQUENCE [LARGE SCALE GENOMIC DNA]</scope>
    <source>
        <strain evidence="1 2">ALL</strain>
    </source>
</reference>